<organism evidence="2 3">
    <name type="scientific">Viridothelium virens</name>
    <name type="common">Speckled blister lichen</name>
    <name type="synonym">Trypethelium virens</name>
    <dbReference type="NCBI Taxonomy" id="1048519"/>
    <lineage>
        <taxon>Eukaryota</taxon>
        <taxon>Fungi</taxon>
        <taxon>Dikarya</taxon>
        <taxon>Ascomycota</taxon>
        <taxon>Pezizomycotina</taxon>
        <taxon>Dothideomycetes</taxon>
        <taxon>Dothideomycetes incertae sedis</taxon>
        <taxon>Trypetheliales</taxon>
        <taxon>Trypetheliaceae</taxon>
        <taxon>Viridothelium</taxon>
    </lineage>
</organism>
<reference evidence="2" key="1">
    <citation type="journal article" date="2020" name="Stud. Mycol.">
        <title>101 Dothideomycetes genomes: a test case for predicting lifestyles and emergence of pathogens.</title>
        <authorList>
            <person name="Haridas S."/>
            <person name="Albert R."/>
            <person name="Binder M."/>
            <person name="Bloem J."/>
            <person name="Labutti K."/>
            <person name="Salamov A."/>
            <person name="Andreopoulos B."/>
            <person name="Baker S."/>
            <person name="Barry K."/>
            <person name="Bills G."/>
            <person name="Bluhm B."/>
            <person name="Cannon C."/>
            <person name="Castanera R."/>
            <person name="Culley D."/>
            <person name="Daum C."/>
            <person name="Ezra D."/>
            <person name="Gonzalez J."/>
            <person name="Henrissat B."/>
            <person name="Kuo A."/>
            <person name="Liang C."/>
            <person name="Lipzen A."/>
            <person name="Lutzoni F."/>
            <person name="Magnuson J."/>
            <person name="Mondo S."/>
            <person name="Nolan M."/>
            <person name="Ohm R."/>
            <person name="Pangilinan J."/>
            <person name="Park H.-J."/>
            <person name="Ramirez L."/>
            <person name="Alfaro M."/>
            <person name="Sun H."/>
            <person name="Tritt A."/>
            <person name="Yoshinaga Y."/>
            <person name="Zwiers L.-H."/>
            <person name="Turgeon B."/>
            <person name="Goodwin S."/>
            <person name="Spatafora J."/>
            <person name="Crous P."/>
            <person name="Grigoriev I."/>
        </authorList>
    </citation>
    <scope>NUCLEOTIDE SEQUENCE</scope>
    <source>
        <strain evidence="2">Tuck. ex Michener</strain>
    </source>
</reference>
<dbReference type="EMBL" id="ML991838">
    <property type="protein sequence ID" value="KAF2230626.1"/>
    <property type="molecule type" value="Genomic_DNA"/>
</dbReference>
<dbReference type="Proteomes" id="UP000800092">
    <property type="component" value="Unassembled WGS sequence"/>
</dbReference>
<feature type="transmembrane region" description="Helical" evidence="1">
    <location>
        <begin position="88"/>
        <end position="111"/>
    </location>
</feature>
<keyword evidence="1" id="KW-0812">Transmembrane</keyword>
<protein>
    <submittedName>
        <fullName evidence="2">Uncharacterized protein</fullName>
    </submittedName>
</protein>
<evidence type="ECO:0000313" key="2">
    <source>
        <dbReference type="EMBL" id="KAF2230626.1"/>
    </source>
</evidence>
<gene>
    <name evidence="2" type="ORF">EV356DRAFT_327657</name>
</gene>
<evidence type="ECO:0000313" key="3">
    <source>
        <dbReference type="Proteomes" id="UP000800092"/>
    </source>
</evidence>
<keyword evidence="1" id="KW-1133">Transmembrane helix</keyword>
<name>A0A6A6GXU9_VIRVR</name>
<keyword evidence="1" id="KW-0472">Membrane</keyword>
<accession>A0A6A6GXU9</accession>
<dbReference type="AlphaFoldDB" id="A0A6A6GXU9"/>
<keyword evidence="3" id="KW-1185">Reference proteome</keyword>
<sequence>MRASLFICSRYWSGKKEKRAMLEREHPQGRLVERDMILLYGLSRGCLMNYMLTRCGEEPPDTFFFKKTTHSMHSMVFRHDFQEGEKSFLFLSRLSMIGFYFLLFCRLSFWIPLSHR</sequence>
<proteinExistence type="predicted"/>
<evidence type="ECO:0000256" key="1">
    <source>
        <dbReference type="SAM" id="Phobius"/>
    </source>
</evidence>